<sequence length="236" mass="25701">MTPVEVLRGGRLTAGVVRIGDTVRRPASPASAFTATLLAHLAAAGFDGAPRHLGRDDLGRDILTFLPGEVPAKWRAHDDGQVAAAAALMRRMHDASRDLAGDGRVVCHHDPGPNNTVFRDGRPVAFIDFDFAAPGDPLEDLGYLAWSWCISSKPERGDAARQAGQVRVLADAYGLTAARRRDLPGAVEQRLERNERFWEQAPAVTAGPSPAECLAWTRREKAFVRRFRDVFAAAMR</sequence>
<dbReference type="SUPFAM" id="SSF56112">
    <property type="entry name" value="Protein kinase-like (PK-like)"/>
    <property type="match status" value="1"/>
</dbReference>
<dbReference type="InterPro" id="IPR011009">
    <property type="entry name" value="Kinase-like_dom_sf"/>
</dbReference>
<gene>
    <name evidence="2" type="ORF">Alo02nite_85880</name>
</gene>
<evidence type="ECO:0000259" key="1">
    <source>
        <dbReference type="Pfam" id="PF01636"/>
    </source>
</evidence>
<name>A0ABQ4AXZ8_9ACTN</name>
<dbReference type="EMBL" id="BOMP01000170">
    <property type="protein sequence ID" value="GIE45690.1"/>
    <property type="molecule type" value="Genomic_DNA"/>
</dbReference>
<reference evidence="2 3" key="1">
    <citation type="submission" date="2021-01" db="EMBL/GenBank/DDBJ databases">
        <title>Whole genome shotgun sequence of Actinoplanes lobatus NBRC 12513.</title>
        <authorList>
            <person name="Komaki H."/>
            <person name="Tamura T."/>
        </authorList>
    </citation>
    <scope>NUCLEOTIDE SEQUENCE [LARGE SCALE GENOMIC DNA]</scope>
    <source>
        <strain evidence="2 3">NBRC 12513</strain>
    </source>
</reference>
<evidence type="ECO:0000313" key="2">
    <source>
        <dbReference type="EMBL" id="GIE45690.1"/>
    </source>
</evidence>
<accession>A0ABQ4AXZ8</accession>
<dbReference type="Proteomes" id="UP000631312">
    <property type="component" value="Unassembled WGS sequence"/>
</dbReference>
<dbReference type="InterPro" id="IPR002575">
    <property type="entry name" value="Aminoglycoside_PTrfase"/>
</dbReference>
<dbReference type="Pfam" id="PF01636">
    <property type="entry name" value="APH"/>
    <property type="match status" value="1"/>
</dbReference>
<evidence type="ECO:0000313" key="3">
    <source>
        <dbReference type="Proteomes" id="UP000631312"/>
    </source>
</evidence>
<proteinExistence type="predicted"/>
<comment type="caution">
    <text evidence="2">The sequence shown here is derived from an EMBL/GenBank/DDBJ whole genome shotgun (WGS) entry which is preliminary data.</text>
</comment>
<protein>
    <submittedName>
        <fullName evidence="2">Phosphotransferase</fullName>
    </submittedName>
</protein>
<organism evidence="2 3">
    <name type="scientific">Actinoplanes lobatus</name>
    <dbReference type="NCBI Taxonomy" id="113568"/>
    <lineage>
        <taxon>Bacteria</taxon>
        <taxon>Bacillati</taxon>
        <taxon>Actinomycetota</taxon>
        <taxon>Actinomycetes</taxon>
        <taxon>Micromonosporales</taxon>
        <taxon>Micromonosporaceae</taxon>
        <taxon>Actinoplanes</taxon>
    </lineage>
</organism>
<feature type="domain" description="Aminoglycoside phosphotransferase" evidence="1">
    <location>
        <begin position="104"/>
        <end position="165"/>
    </location>
</feature>
<keyword evidence="3" id="KW-1185">Reference proteome</keyword>
<dbReference type="Gene3D" id="3.90.1200.10">
    <property type="match status" value="1"/>
</dbReference>